<dbReference type="Proteomes" id="UP001260773">
    <property type="component" value="Unassembled WGS sequence"/>
</dbReference>
<feature type="transmembrane region" description="Helical" evidence="1">
    <location>
        <begin position="32"/>
        <end position="52"/>
    </location>
</feature>
<reference evidence="2" key="2">
    <citation type="submission" date="2023-03" db="EMBL/GenBank/DDBJ databases">
        <authorList>
            <person name="Shen W."/>
            <person name="Cai J."/>
        </authorList>
    </citation>
    <scope>NUCLEOTIDE SEQUENCE</scope>
    <source>
        <strain evidence="2">P33-2</strain>
    </source>
</reference>
<evidence type="ECO:0000313" key="2">
    <source>
        <dbReference type="EMBL" id="MDT2403324.1"/>
    </source>
</evidence>
<dbReference type="Proteomes" id="UP000316316">
    <property type="component" value="Unassembled WGS sequence"/>
</dbReference>
<keyword evidence="1" id="KW-1133">Transmembrane helix</keyword>
<protein>
    <submittedName>
        <fullName evidence="3">GGDEF domain-containing protein</fullName>
    </submittedName>
</protein>
<comment type="caution">
    <text evidence="3">The sequence shown here is derived from an EMBL/GenBank/DDBJ whole genome shotgun (WGS) entry which is preliminary data.</text>
</comment>
<evidence type="ECO:0000313" key="4">
    <source>
        <dbReference type="Proteomes" id="UP000316316"/>
    </source>
</evidence>
<evidence type="ECO:0000256" key="1">
    <source>
        <dbReference type="SAM" id="Phobius"/>
    </source>
</evidence>
<dbReference type="AlphaFoldDB" id="A0A2N8Q0H0"/>
<proteinExistence type="predicted"/>
<accession>A0A2N8Q0H0</accession>
<feature type="transmembrane region" description="Helical" evidence="1">
    <location>
        <begin position="7"/>
        <end position="26"/>
    </location>
</feature>
<gene>
    <name evidence="3" type="ORF">AUF17_14095</name>
    <name evidence="2" type="ORF">P7D43_13190</name>
</gene>
<dbReference type="EMBL" id="JARPWH010000047">
    <property type="protein sequence ID" value="MDT2403324.1"/>
    <property type="molecule type" value="Genomic_DNA"/>
</dbReference>
<keyword evidence="1" id="KW-0812">Transmembrane</keyword>
<feature type="transmembrane region" description="Helical" evidence="1">
    <location>
        <begin position="59"/>
        <end position="80"/>
    </location>
</feature>
<dbReference type="GeneID" id="69569720"/>
<dbReference type="RefSeq" id="WP_016181725.1">
    <property type="nucleotide sequence ID" value="NZ_CAAKNX010000120.1"/>
</dbReference>
<name>A0A2N8Q0H0_ENTAV</name>
<organism evidence="3 4">
    <name type="scientific">Enterococcus avium</name>
    <name type="common">Streptococcus avium</name>
    <dbReference type="NCBI Taxonomy" id="33945"/>
    <lineage>
        <taxon>Bacteria</taxon>
        <taxon>Bacillati</taxon>
        <taxon>Bacillota</taxon>
        <taxon>Bacilli</taxon>
        <taxon>Lactobacillales</taxon>
        <taxon>Enterococcaceae</taxon>
        <taxon>Enterococcus</taxon>
    </lineage>
</organism>
<dbReference type="EMBL" id="PDXQ01000001">
    <property type="protein sequence ID" value="TRZ35143.1"/>
    <property type="molecule type" value="Genomic_DNA"/>
</dbReference>
<evidence type="ECO:0000313" key="3">
    <source>
        <dbReference type="EMBL" id="TRZ35143.1"/>
    </source>
</evidence>
<reference evidence="3 4" key="1">
    <citation type="submission" date="2017-10" db="EMBL/GenBank/DDBJ databases">
        <title>FDA dAtabase for Regulatory Grade micrObial Sequences (FDA-ARGOS): Supporting development and validation of Infectious Disease Dx tests.</title>
        <authorList>
            <person name="Campos J."/>
            <person name="Goldberg B."/>
            <person name="Tallon L.J."/>
            <person name="Sadzewicz L."/>
            <person name="Sengamalay N."/>
            <person name="Ott S."/>
            <person name="Godinez A."/>
            <person name="Nagaraj S."/>
            <person name="Vyas G."/>
            <person name="Aluvathingal J."/>
            <person name="Nadendla S."/>
            <person name="Geyer C."/>
            <person name="Nandy P."/>
            <person name="Hobson J."/>
            <person name="Sichtig H."/>
        </authorList>
    </citation>
    <scope>NUCLEOTIDE SEQUENCE [LARGE SCALE GENOMIC DNA]</scope>
    <source>
        <strain evidence="3 4">FDAARGOS_185</strain>
    </source>
</reference>
<dbReference type="Gene3D" id="3.30.70.270">
    <property type="match status" value="1"/>
</dbReference>
<sequence>MNYLRRIRIEWMSILLAAVFLIQNLILDDRFGFVPVVTLSLLAFLGLLVGFLGNTITVAVFSMLVISTGIFLLYYTPILMPNLQKVYLIIVIPVFAVLGLMAKNSVLFNQRMNAFQPRMRHYLTTLNETTGLYNKGEFESRFEKFKCAMNLYAKTGRGLVVSFYTVDFIEQLKYQNDQATDQLLQALAQELVDIRLPEEDQFYLGNGTFVVMSPIYQSGDSLEFIQELNKITKIQFSLFPFKNAERSQNTIIRFGEIVIEGSTELTAEQVISRVQRRSEADLTDEYIL</sequence>
<feature type="transmembrane region" description="Helical" evidence="1">
    <location>
        <begin position="86"/>
        <end position="102"/>
    </location>
</feature>
<keyword evidence="1" id="KW-0472">Membrane</keyword>
<dbReference type="InterPro" id="IPR043128">
    <property type="entry name" value="Rev_trsase/Diguanyl_cyclase"/>
</dbReference>